<dbReference type="Gene3D" id="3.40.50.1000">
    <property type="entry name" value="HAD superfamily/HAD-like"/>
    <property type="match status" value="1"/>
</dbReference>
<organism evidence="11 12">
    <name type="scientific">Cylindrotheca closterium</name>
    <dbReference type="NCBI Taxonomy" id="2856"/>
    <lineage>
        <taxon>Eukaryota</taxon>
        <taxon>Sar</taxon>
        <taxon>Stramenopiles</taxon>
        <taxon>Ochrophyta</taxon>
        <taxon>Bacillariophyta</taxon>
        <taxon>Bacillariophyceae</taxon>
        <taxon>Bacillariophycidae</taxon>
        <taxon>Bacillariales</taxon>
        <taxon>Bacillariaceae</taxon>
        <taxon>Cylindrotheca</taxon>
    </lineage>
</organism>
<dbReference type="CDD" id="cd07521">
    <property type="entry name" value="HAD_FCP1-like"/>
    <property type="match status" value="1"/>
</dbReference>
<feature type="domain" description="FCP1 homology" evidence="10">
    <location>
        <begin position="252"/>
        <end position="410"/>
    </location>
</feature>
<comment type="catalytic activity">
    <reaction evidence="8">
        <text>O-phospho-L-threonyl-[protein] + H2O = L-threonyl-[protein] + phosphate</text>
        <dbReference type="Rhea" id="RHEA:47004"/>
        <dbReference type="Rhea" id="RHEA-COMP:11060"/>
        <dbReference type="Rhea" id="RHEA-COMP:11605"/>
        <dbReference type="ChEBI" id="CHEBI:15377"/>
        <dbReference type="ChEBI" id="CHEBI:30013"/>
        <dbReference type="ChEBI" id="CHEBI:43474"/>
        <dbReference type="ChEBI" id="CHEBI:61977"/>
        <dbReference type="EC" id="3.1.3.16"/>
    </reaction>
</comment>
<sequence>MTAVDYIPSSKHSRRRSAEADLLNLHSKSHITNNNDLSGIWTPVQPSRRHNNNRVVFPERRQYQPSGAIMGGGENDGEMTLKNKPQLSIDTNSKYDDEERQATPSTVASSTPRTPYGVRGSGDLRSPGEEMTPVAQVAKLSSSQALPDFITQTDASGNATTPRSSQAIQGARQTHPSGPKPRLHVGKRGKLTEDDEEDDDEALARDDPCESLFENLRMMCCCLMDDHHLKLEAVRTEESDGQVKLLGDLHHDDTGKMCLVLDLDETLVHSSFRPVANSDFVIPVEIENVTHLVYVAKRPGVDEFLVEMAKHYEIVIYTASLNKYADPLLDLLDPHKTIRTRLFRESCVYYEGNYVKDLSLLNRDLSQTIIIDNSPASYMFHPENAIDCASWIEDKSDRELDQIGAFLKGIKDAEDVRGLSNRWREWPSTHNQQHDC</sequence>
<name>A0AAD2FW64_9STRA</name>
<protein>
    <recommendedName>
        <fullName evidence="2">protein-serine/threonine phosphatase</fullName>
        <ecNumber evidence="2">3.1.3.16</ecNumber>
    </recommendedName>
</protein>
<dbReference type="GO" id="GO:0004722">
    <property type="term" value="F:protein serine/threonine phosphatase activity"/>
    <property type="evidence" value="ECO:0007669"/>
    <property type="project" value="UniProtKB-EC"/>
</dbReference>
<dbReference type="NCBIfam" id="TIGR02251">
    <property type="entry name" value="HIF-SF_euk"/>
    <property type="match status" value="1"/>
</dbReference>
<reference evidence="11" key="1">
    <citation type="submission" date="2023-08" db="EMBL/GenBank/DDBJ databases">
        <authorList>
            <person name="Audoor S."/>
            <person name="Bilcke G."/>
        </authorList>
    </citation>
    <scope>NUCLEOTIDE SEQUENCE</scope>
</reference>
<keyword evidence="6" id="KW-0904">Protein phosphatase</keyword>
<keyword evidence="12" id="KW-1185">Reference proteome</keyword>
<evidence type="ECO:0000256" key="9">
    <source>
        <dbReference type="SAM" id="MobiDB-lite"/>
    </source>
</evidence>
<feature type="compositionally biased region" description="Polar residues" evidence="9">
    <location>
        <begin position="102"/>
        <end position="113"/>
    </location>
</feature>
<dbReference type="EMBL" id="CAKOGP040001869">
    <property type="protein sequence ID" value="CAJ1954626.1"/>
    <property type="molecule type" value="Genomic_DNA"/>
</dbReference>
<dbReference type="PROSITE" id="PS50969">
    <property type="entry name" value="FCP1"/>
    <property type="match status" value="1"/>
</dbReference>
<evidence type="ECO:0000256" key="7">
    <source>
        <dbReference type="ARBA" id="ARBA00047761"/>
    </source>
</evidence>
<evidence type="ECO:0000256" key="3">
    <source>
        <dbReference type="ARBA" id="ARBA00022723"/>
    </source>
</evidence>
<accession>A0AAD2FW64</accession>
<dbReference type="FunFam" id="3.40.50.1000:FF:000192">
    <property type="entry name" value="CTD small phosphatase-like protein"/>
    <property type="match status" value="1"/>
</dbReference>
<evidence type="ECO:0000256" key="2">
    <source>
        <dbReference type="ARBA" id="ARBA00013081"/>
    </source>
</evidence>
<dbReference type="PANTHER" id="PTHR12210">
    <property type="entry name" value="DULLARD PROTEIN PHOSPHATASE"/>
    <property type="match status" value="1"/>
</dbReference>
<evidence type="ECO:0000259" key="10">
    <source>
        <dbReference type="PROSITE" id="PS50969"/>
    </source>
</evidence>
<dbReference type="EC" id="3.1.3.16" evidence="2"/>
<comment type="cofactor">
    <cofactor evidence="1">
        <name>Mg(2+)</name>
        <dbReference type="ChEBI" id="CHEBI:18420"/>
    </cofactor>
</comment>
<proteinExistence type="predicted"/>
<evidence type="ECO:0000256" key="1">
    <source>
        <dbReference type="ARBA" id="ARBA00001946"/>
    </source>
</evidence>
<dbReference type="Pfam" id="PF03031">
    <property type="entry name" value="NIF"/>
    <property type="match status" value="1"/>
</dbReference>
<dbReference type="AlphaFoldDB" id="A0AAD2FW64"/>
<gene>
    <name evidence="11" type="ORF">CYCCA115_LOCUS15220</name>
</gene>
<feature type="region of interest" description="Disordered" evidence="9">
    <location>
        <begin position="152"/>
        <end position="204"/>
    </location>
</feature>
<keyword evidence="5" id="KW-0460">Magnesium</keyword>
<comment type="catalytic activity">
    <reaction evidence="7">
        <text>O-phospho-L-seryl-[protein] + H2O = L-seryl-[protein] + phosphate</text>
        <dbReference type="Rhea" id="RHEA:20629"/>
        <dbReference type="Rhea" id="RHEA-COMP:9863"/>
        <dbReference type="Rhea" id="RHEA-COMP:11604"/>
        <dbReference type="ChEBI" id="CHEBI:15377"/>
        <dbReference type="ChEBI" id="CHEBI:29999"/>
        <dbReference type="ChEBI" id="CHEBI:43474"/>
        <dbReference type="ChEBI" id="CHEBI:83421"/>
        <dbReference type="EC" id="3.1.3.16"/>
    </reaction>
</comment>
<dbReference type="SMART" id="SM00577">
    <property type="entry name" value="CPDc"/>
    <property type="match status" value="1"/>
</dbReference>
<dbReference type="InterPro" id="IPR011948">
    <property type="entry name" value="Dullard_phosphatase"/>
</dbReference>
<dbReference type="InterPro" id="IPR036412">
    <property type="entry name" value="HAD-like_sf"/>
</dbReference>
<keyword evidence="3" id="KW-0479">Metal-binding</keyword>
<dbReference type="InterPro" id="IPR023214">
    <property type="entry name" value="HAD_sf"/>
</dbReference>
<dbReference type="Proteomes" id="UP001295423">
    <property type="component" value="Unassembled WGS sequence"/>
</dbReference>
<feature type="region of interest" description="Disordered" evidence="9">
    <location>
        <begin position="57"/>
        <end position="133"/>
    </location>
</feature>
<keyword evidence="4" id="KW-0378">Hydrolase</keyword>
<evidence type="ECO:0000256" key="5">
    <source>
        <dbReference type="ARBA" id="ARBA00022842"/>
    </source>
</evidence>
<evidence type="ECO:0000256" key="4">
    <source>
        <dbReference type="ARBA" id="ARBA00022801"/>
    </source>
</evidence>
<dbReference type="InterPro" id="IPR050365">
    <property type="entry name" value="TIM50"/>
</dbReference>
<dbReference type="InterPro" id="IPR004274">
    <property type="entry name" value="FCP1_dom"/>
</dbReference>
<evidence type="ECO:0000313" key="11">
    <source>
        <dbReference type="EMBL" id="CAJ1954626.1"/>
    </source>
</evidence>
<feature type="compositionally biased region" description="Polar residues" evidence="9">
    <location>
        <begin position="83"/>
        <end position="92"/>
    </location>
</feature>
<evidence type="ECO:0000313" key="12">
    <source>
        <dbReference type="Proteomes" id="UP001295423"/>
    </source>
</evidence>
<feature type="compositionally biased region" description="Polar residues" evidence="9">
    <location>
        <begin position="152"/>
        <end position="176"/>
    </location>
</feature>
<dbReference type="GO" id="GO:0046872">
    <property type="term" value="F:metal ion binding"/>
    <property type="evidence" value="ECO:0007669"/>
    <property type="project" value="UniProtKB-KW"/>
</dbReference>
<evidence type="ECO:0000256" key="6">
    <source>
        <dbReference type="ARBA" id="ARBA00022912"/>
    </source>
</evidence>
<dbReference type="SUPFAM" id="SSF56784">
    <property type="entry name" value="HAD-like"/>
    <property type="match status" value="1"/>
</dbReference>
<evidence type="ECO:0000256" key="8">
    <source>
        <dbReference type="ARBA" id="ARBA00048336"/>
    </source>
</evidence>
<comment type="caution">
    <text evidence="11">The sequence shown here is derived from an EMBL/GenBank/DDBJ whole genome shotgun (WGS) entry which is preliminary data.</text>
</comment>